<keyword evidence="3 13" id="KW-0716">Sensory transduction</keyword>
<dbReference type="InterPro" id="IPR000276">
    <property type="entry name" value="GPCR_Rhodpsn"/>
</dbReference>
<dbReference type="GO" id="GO:0004930">
    <property type="term" value="F:G protein-coupled receptor activity"/>
    <property type="evidence" value="ECO:0007669"/>
    <property type="project" value="UniProtKB-KW"/>
</dbReference>
<evidence type="ECO:0000256" key="6">
    <source>
        <dbReference type="ARBA" id="ARBA00022989"/>
    </source>
</evidence>
<feature type="transmembrane region" description="Helical" evidence="13">
    <location>
        <begin position="59"/>
        <end position="78"/>
    </location>
</feature>
<dbReference type="Pfam" id="PF13853">
    <property type="entry name" value="7tm_4"/>
    <property type="match status" value="1"/>
</dbReference>
<evidence type="ECO:0000256" key="9">
    <source>
        <dbReference type="ARBA" id="ARBA00023170"/>
    </source>
</evidence>
<evidence type="ECO:0000259" key="14">
    <source>
        <dbReference type="PROSITE" id="PS50262"/>
    </source>
</evidence>
<dbReference type="PROSITE" id="PS50262">
    <property type="entry name" value="G_PROTEIN_RECEP_F1_2"/>
    <property type="match status" value="1"/>
</dbReference>
<evidence type="ECO:0000256" key="5">
    <source>
        <dbReference type="ARBA" id="ARBA00022725"/>
    </source>
</evidence>
<dbReference type="InterPro" id="IPR017452">
    <property type="entry name" value="GPCR_Rhodpsn_7TM"/>
</dbReference>
<dbReference type="PRINTS" id="PR00237">
    <property type="entry name" value="GPCRRHODOPSN"/>
</dbReference>
<evidence type="ECO:0000313" key="16">
    <source>
        <dbReference type="Proteomes" id="UP000824782"/>
    </source>
</evidence>
<dbReference type="InterPro" id="IPR050516">
    <property type="entry name" value="Olfactory_GPCR"/>
</dbReference>
<comment type="subcellular location">
    <subcellularLocation>
        <location evidence="1 13">Cell membrane</location>
        <topology evidence="1 13">Multi-pass membrane protein</topology>
    </subcellularLocation>
</comment>
<feature type="transmembrane region" description="Helical" evidence="13">
    <location>
        <begin position="98"/>
        <end position="120"/>
    </location>
</feature>
<accession>A0AAV6ZDU6</accession>
<organism evidence="15 16">
    <name type="scientific">Engystomops pustulosus</name>
    <name type="common">Tungara frog</name>
    <name type="synonym">Physalaemus pustulosus</name>
    <dbReference type="NCBI Taxonomy" id="76066"/>
    <lineage>
        <taxon>Eukaryota</taxon>
        <taxon>Metazoa</taxon>
        <taxon>Chordata</taxon>
        <taxon>Craniata</taxon>
        <taxon>Vertebrata</taxon>
        <taxon>Euteleostomi</taxon>
        <taxon>Amphibia</taxon>
        <taxon>Batrachia</taxon>
        <taxon>Anura</taxon>
        <taxon>Neobatrachia</taxon>
        <taxon>Hyloidea</taxon>
        <taxon>Leptodactylidae</taxon>
        <taxon>Leiuperinae</taxon>
        <taxon>Engystomops</taxon>
    </lineage>
</organism>
<dbReference type="PROSITE" id="PS00237">
    <property type="entry name" value="G_PROTEIN_RECEP_F1_1"/>
    <property type="match status" value="1"/>
</dbReference>
<reference evidence="15" key="1">
    <citation type="thesis" date="2020" institute="ProQuest LLC" country="789 East Eisenhower Parkway, Ann Arbor, MI, USA">
        <title>Comparative Genomics and Chromosome Evolution.</title>
        <authorList>
            <person name="Mudd A.B."/>
        </authorList>
    </citation>
    <scope>NUCLEOTIDE SEQUENCE</scope>
    <source>
        <strain evidence="15">237g6f4</strain>
        <tissue evidence="15">Blood</tissue>
    </source>
</reference>
<evidence type="ECO:0000256" key="8">
    <source>
        <dbReference type="ARBA" id="ARBA00023136"/>
    </source>
</evidence>
<keyword evidence="6 13" id="KW-1133">Transmembrane helix</keyword>
<keyword evidence="16" id="KW-1185">Reference proteome</keyword>
<name>A0AAV6ZDU6_ENGPU</name>
<dbReference type="PANTHER" id="PTHR26452">
    <property type="entry name" value="OLFACTORY RECEPTOR"/>
    <property type="match status" value="1"/>
</dbReference>
<keyword evidence="10" id="KW-0325">Glycoprotein</keyword>
<keyword evidence="7 12" id="KW-0297">G-protein coupled receptor</keyword>
<keyword evidence="9 12" id="KW-0675">Receptor</keyword>
<evidence type="ECO:0000256" key="11">
    <source>
        <dbReference type="ARBA" id="ARBA00023224"/>
    </source>
</evidence>
<evidence type="ECO:0000256" key="2">
    <source>
        <dbReference type="ARBA" id="ARBA00022475"/>
    </source>
</evidence>
<dbReference type="SUPFAM" id="SSF81321">
    <property type="entry name" value="Family A G protein-coupled receptor-like"/>
    <property type="match status" value="1"/>
</dbReference>
<comment type="caution">
    <text evidence="15">The sequence shown here is derived from an EMBL/GenBank/DDBJ whole genome shotgun (WGS) entry which is preliminary data.</text>
</comment>
<keyword evidence="4 12" id="KW-0812">Transmembrane</keyword>
<evidence type="ECO:0000256" key="7">
    <source>
        <dbReference type="ARBA" id="ARBA00023040"/>
    </source>
</evidence>
<dbReference type="EMBL" id="WNYA01000650">
    <property type="protein sequence ID" value="KAG8547677.1"/>
    <property type="molecule type" value="Genomic_DNA"/>
</dbReference>
<gene>
    <name evidence="15" type="ORF">GDO81_027787</name>
</gene>
<keyword evidence="5 13" id="KW-0552">Olfaction</keyword>
<feature type="domain" description="G-protein coupled receptors family 1 profile" evidence="14">
    <location>
        <begin position="41"/>
        <end position="290"/>
    </location>
</feature>
<dbReference type="InterPro" id="IPR000725">
    <property type="entry name" value="Olfact_rcpt"/>
</dbReference>
<dbReference type="GO" id="GO:0004984">
    <property type="term" value="F:olfactory receptor activity"/>
    <property type="evidence" value="ECO:0007669"/>
    <property type="project" value="InterPro"/>
</dbReference>
<dbReference type="Proteomes" id="UP000824782">
    <property type="component" value="Unassembled WGS sequence"/>
</dbReference>
<keyword evidence="8 13" id="KW-0472">Membrane</keyword>
<protein>
    <recommendedName>
        <fullName evidence="13">Olfactory receptor</fullName>
    </recommendedName>
</protein>
<evidence type="ECO:0000256" key="4">
    <source>
        <dbReference type="ARBA" id="ARBA00022692"/>
    </source>
</evidence>
<dbReference type="Gene3D" id="1.20.1070.10">
    <property type="entry name" value="Rhodopsin 7-helix transmembrane proteins"/>
    <property type="match status" value="1"/>
</dbReference>
<evidence type="ECO:0000313" key="15">
    <source>
        <dbReference type="EMBL" id="KAG8547677.1"/>
    </source>
</evidence>
<dbReference type="CDD" id="cd13954">
    <property type="entry name" value="7tmA_OR"/>
    <property type="match status" value="1"/>
</dbReference>
<feature type="transmembrane region" description="Helical" evidence="13">
    <location>
        <begin position="238"/>
        <end position="261"/>
    </location>
</feature>
<dbReference type="GO" id="GO:0005886">
    <property type="term" value="C:plasma membrane"/>
    <property type="evidence" value="ECO:0007669"/>
    <property type="project" value="UniProtKB-SubCell"/>
</dbReference>
<comment type="similarity">
    <text evidence="12">Belongs to the G-protein coupled receptor 1 family.</text>
</comment>
<keyword evidence="2 13" id="KW-1003">Cell membrane</keyword>
<feature type="transmembrane region" description="Helical" evidence="13">
    <location>
        <begin position="204"/>
        <end position="226"/>
    </location>
</feature>
<dbReference type="FunFam" id="1.20.1070.10:FF:000010">
    <property type="entry name" value="Olfactory receptor"/>
    <property type="match status" value="1"/>
</dbReference>
<dbReference type="AlphaFoldDB" id="A0AAV6ZDU6"/>
<feature type="transmembrane region" description="Helical" evidence="13">
    <location>
        <begin position="132"/>
        <end position="152"/>
    </location>
</feature>
<sequence>MKPEDKCNVSGFVIQGFTDIHWLQDFMFGIFLSNYFLILCGNLIIIILIWRTPHLHTPMYIFLVNLSCIDIAAASNILPKLLAMLSTKNKTISFLGCIAQMYIFMSLSCTEVILLAAMAYDRYVAICHPLHYFALMSLRQCAGLSFISWFIGFVDPTGHAVLISKLYFCSSKLINHFFCDTISLLNIACSKTNSVALLNYVEGASLGITAFTLTLVSYCFIISAILKIKSTEGQRKAFSTCTAHLTCVFFFYGTLICLYMRPSSSFSPKQDKFFSLLYIVLIPISNPIIYSLKNEEVKSILVKMRKKYFQPCT</sequence>
<evidence type="ECO:0000256" key="12">
    <source>
        <dbReference type="RuleBase" id="RU000688"/>
    </source>
</evidence>
<evidence type="ECO:0000256" key="3">
    <source>
        <dbReference type="ARBA" id="ARBA00022606"/>
    </source>
</evidence>
<evidence type="ECO:0000256" key="1">
    <source>
        <dbReference type="ARBA" id="ARBA00004651"/>
    </source>
</evidence>
<dbReference type="PRINTS" id="PR00245">
    <property type="entry name" value="OLFACTORYR"/>
</dbReference>
<keyword evidence="11 12" id="KW-0807">Transducer</keyword>
<evidence type="ECO:0000256" key="10">
    <source>
        <dbReference type="ARBA" id="ARBA00023180"/>
    </source>
</evidence>
<evidence type="ECO:0000256" key="13">
    <source>
        <dbReference type="RuleBase" id="RU363047"/>
    </source>
</evidence>
<proteinExistence type="inferred from homology"/>
<feature type="transmembrane region" description="Helical" evidence="13">
    <location>
        <begin position="26"/>
        <end position="50"/>
    </location>
</feature>
<feature type="transmembrane region" description="Helical" evidence="13">
    <location>
        <begin position="273"/>
        <end position="292"/>
    </location>
</feature>